<dbReference type="GO" id="GO:0000026">
    <property type="term" value="F:alpha-1,2-mannosyltransferase activity"/>
    <property type="evidence" value="ECO:0007669"/>
    <property type="project" value="TreeGrafter"/>
</dbReference>
<evidence type="ECO:0000256" key="4">
    <source>
        <dbReference type="SAM" id="MobiDB-lite"/>
    </source>
</evidence>
<dbReference type="STRING" id="993615.L2GLT2"/>
<protein>
    <recommendedName>
        <fullName evidence="7">Glycolipid 2-alpha-mannosyltransferase</fullName>
    </recommendedName>
</protein>
<evidence type="ECO:0000313" key="6">
    <source>
        <dbReference type="Proteomes" id="UP000011082"/>
    </source>
</evidence>
<dbReference type="GO" id="GO:0006487">
    <property type="term" value="P:protein N-linked glycosylation"/>
    <property type="evidence" value="ECO:0007669"/>
    <property type="project" value="TreeGrafter"/>
</dbReference>
<proteinExistence type="inferred from homology"/>
<dbReference type="InParanoid" id="L2GLT2"/>
<accession>L2GLT2</accession>
<reference evidence="6" key="1">
    <citation type="submission" date="2011-05" db="EMBL/GenBank/DDBJ databases">
        <title>The genome sequence of Vittaforma corneae strain ATCC 50505.</title>
        <authorList>
            <consortium name="The Broad Institute Genome Sequencing Platform"/>
            <person name="Cuomo C."/>
            <person name="Didier E."/>
            <person name="Bowers L."/>
            <person name="Young S.K."/>
            <person name="Zeng Q."/>
            <person name="Gargeya S."/>
            <person name="Fitzgerald M."/>
            <person name="Haas B."/>
            <person name="Abouelleil A."/>
            <person name="Alvarado L."/>
            <person name="Arachchi H.M."/>
            <person name="Berlin A."/>
            <person name="Chapman S.B."/>
            <person name="Gearin G."/>
            <person name="Goldberg J."/>
            <person name="Griggs A."/>
            <person name="Gujja S."/>
            <person name="Hansen M."/>
            <person name="Heiman D."/>
            <person name="Howarth C."/>
            <person name="Larimer J."/>
            <person name="Lui A."/>
            <person name="MacDonald P.J.P."/>
            <person name="McCowen C."/>
            <person name="Montmayeur A."/>
            <person name="Murphy C."/>
            <person name="Neiman D."/>
            <person name="Pearson M."/>
            <person name="Priest M."/>
            <person name="Roberts A."/>
            <person name="Saif S."/>
            <person name="Shea T."/>
            <person name="Sisk P."/>
            <person name="Stolte C."/>
            <person name="Sykes S."/>
            <person name="Wortman J."/>
            <person name="Nusbaum C."/>
            <person name="Birren B."/>
        </authorList>
    </citation>
    <scope>NUCLEOTIDE SEQUENCE [LARGE SCALE GENOMIC DNA]</scope>
    <source>
        <strain evidence="6">ATCC 50505</strain>
    </source>
</reference>
<evidence type="ECO:0000256" key="2">
    <source>
        <dbReference type="ARBA" id="ARBA00022679"/>
    </source>
</evidence>
<name>L2GLT2_VITCO</name>
<organism evidence="5 6">
    <name type="scientific">Vittaforma corneae (strain ATCC 50505)</name>
    <name type="common">Microsporidian parasite</name>
    <name type="synonym">Nosema corneum</name>
    <dbReference type="NCBI Taxonomy" id="993615"/>
    <lineage>
        <taxon>Eukaryota</taxon>
        <taxon>Fungi</taxon>
        <taxon>Fungi incertae sedis</taxon>
        <taxon>Microsporidia</taxon>
        <taxon>Nosematidae</taxon>
        <taxon>Vittaforma</taxon>
    </lineage>
</organism>
<dbReference type="SUPFAM" id="SSF53448">
    <property type="entry name" value="Nucleotide-diphospho-sugar transferases"/>
    <property type="match status" value="1"/>
</dbReference>
<dbReference type="GeneID" id="19882446"/>
<keyword evidence="2" id="KW-0808">Transferase</keyword>
<dbReference type="InterPro" id="IPR002685">
    <property type="entry name" value="Glyco_trans_15"/>
</dbReference>
<dbReference type="Gene3D" id="3.90.550.10">
    <property type="entry name" value="Spore Coat Polysaccharide Biosynthesis Protein SpsA, Chain A"/>
    <property type="match status" value="1"/>
</dbReference>
<dbReference type="VEuPathDB" id="MicrosporidiaDB:VICG_01736"/>
<comment type="similarity">
    <text evidence="1">Belongs to the glycosyltransferase 15 family.</text>
</comment>
<gene>
    <name evidence="5" type="ORF">VICG_01736</name>
</gene>
<keyword evidence="6" id="KW-1185">Reference proteome</keyword>
<evidence type="ECO:0000313" key="5">
    <source>
        <dbReference type="EMBL" id="ELA41247.1"/>
    </source>
</evidence>
<dbReference type="OMA" id="TMTILEY"/>
<dbReference type="HOGENOM" id="CLU_024327_4_1_1"/>
<dbReference type="Proteomes" id="UP000011082">
    <property type="component" value="Unassembled WGS sequence"/>
</dbReference>
<dbReference type="GO" id="GO:0000032">
    <property type="term" value="P:cell wall mannoprotein biosynthetic process"/>
    <property type="evidence" value="ECO:0007669"/>
    <property type="project" value="TreeGrafter"/>
</dbReference>
<dbReference type="FunFam" id="3.90.550.10:FF:000051">
    <property type="entry name" value="Alpha-1,2-mannosyltransferase (Ktr4)"/>
    <property type="match status" value="1"/>
</dbReference>
<dbReference type="PIRSF" id="PIRSF018153">
    <property type="entry name" value="Glyco_trans_15"/>
    <property type="match status" value="1"/>
</dbReference>
<dbReference type="InterPro" id="IPR029044">
    <property type="entry name" value="Nucleotide-diphossugar_trans"/>
</dbReference>
<evidence type="ECO:0008006" key="7">
    <source>
        <dbReference type="Google" id="ProtNLM"/>
    </source>
</evidence>
<dbReference type="EMBL" id="JH370147">
    <property type="protein sequence ID" value="ELA41247.1"/>
    <property type="molecule type" value="Genomic_DNA"/>
</dbReference>
<dbReference type="GO" id="GO:0005794">
    <property type="term" value="C:Golgi apparatus"/>
    <property type="evidence" value="ECO:0007669"/>
    <property type="project" value="TreeGrafter"/>
</dbReference>
<feature type="active site" description="Nucleophile" evidence="3">
    <location>
        <position position="223"/>
    </location>
</feature>
<sequence length="352" mass="41834">MHFLLYLISAFCRRKDSVILILCRNEDKDEIAKTITNFEERFNARYKYPYVFLNDKDWDNDFKDKIKSVTKSQVKFGKVPSEDWDMPKSIDAEKAKTNWKTMAMKGVPYAEKESYHNMCRFYSRSFYYHDLVQKYKYYWRIEPGVRFRCKIPYDPFEIMEEKGYKYGFTITLFEFKDSIPTLYDSTLEFKRKYSHLIPKDKKTLQFMFENRNYNGCHFWSNFEIASFELFRSKSYTTYVGYLNQKGGFYYERWGDAPVHSLAVAMFLDMSEVHFFEEIGYTHPPFTHCPTNGIDCDCKPEENFDNNQISCLPKYRNDTKSQKTPADGKVANDAKNGSGIHVNIEQGKDARNI</sequence>
<dbReference type="PANTHER" id="PTHR31121:SF6">
    <property type="entry name" value="ALPHA-1,2 MANNOSYLTRANSFERASE KTR1"/>
    <property type="match status" value="1"/>
</dbReference>
<dbReference type="Pfam" id="PF01793">
    <property type="entry name" value="Glyco_transf_15"/>
    <property type="match status" value="1"/>
</dbReference>
<dbReference type="OrthoDB" id="439943at2759"/>
<dbReference type="AlphaFoldDB" id="L2GLT2"/>
<dbReference type="FunCoup" id="L2GLT2">
    <property type="interactions" value="36"/>
</dbReference>
<dbReference type="GO" id="GO:0016020">
    <property type="term" value="C:membrane"/>
    <property type="evidence" value="ECO:0007669"/>
    <property type="project" value="InterPro"/>
</dbReference>
<feature type="region of interest" description="Disordered" evidence="4">
    <location>
        <begin position="314"/>
        <end position="339"/>
    </location>
</feature>
<evidence type="ECO:0000256" key="1">
    <source>
        <dbReference type="ARBA" id="ARBA00007677"/>
    </source>
</evidence>
<evidence type="ECO:0000256" key="3">
    <source>
        <dbReference type="PIRSR" id="PIRSR018153-1"/>
    </source>
</evidence>
<dbReference type="RefSeq" id="XP_007605181.1">
    <property type="nucleotide sequence ID" value="XM_007605119.1"/>
</dbReference>
<dbReference type="PANTHER" id="PTHR31121">
    <property type="entry name" value="ALPHA-1,2 MANNOSYLTRANSFERASE KTR1"/>
    <property type="match status" value="1"/>
</dbReference>